<keyword evidence="2" id="KW-1185">Reference proteome</keyword>
<name>A0ABY6KZ89_9ARAC</name>
<evidence type="ECO:0000313" key="2">
    <source>
        <dbReference type="Proteomes" id="UP001235939"/>
    </source>
</evidence>
<dbReference type="EMBL" id="CP092873">
    <property type="protein sequence ID" value="UYV73944.1"/>
    <property type="molecule type" value="Genomic_DNA"/>
</dbReference>
<gene>
    <name evidence="1" type="ORF">LAZ67_11001547</name>
</gene>
<dbReference type="Proteomes" id="UP001235939">
    <property type="component" value="Chromosome 11"/>
</dbReference>
<proteinExistence type="predicted"/>
<reference evidence="1 2" key="1">
    <citation type="submission" date="2022-01" db="EMBL/GenBank/DDBJ databases">
        <title>A chromosomal length assembly of Cordylochernes scorpioides.</title>
        <authorList>
            <person name="Zeh D."/>
            <person name="Zeh J."/>
        </authorList>
    </citation>
    <scope>NUCLEOTIDE SEQUENCE [LARGE SCALE GENOMIC DNA]</scope>
    <source>
        <strain evidence="1">IN4F17</strain>
        <tissue evidence="1">Whole Body</tissue>
    </source>
</reference>
<sequence>MSKSCVKSMVIVFFDAKGIVHHEEVDAQMPEEERLSHLMKGVAKEVYRYILPRDLATTDQFIAPTNAVIDCGLGKLQLNDLQDLDTEDRDHGVYAVQDFIILGDRRRG</sequence>
<evidence type="ECO:0000313" key="1">
    <source>
        <dbReference type="EMBL" id="UYV73944.1"/>
    </source>
</evidence>
<organism evidence="1 2">
    <name type="scientific">Cordylochernes scorpioides</name>
    <dbReference type="NCBI Taxonomy" id="51811"/>
    <lineage>
        <taxon>Eukaryota</taxon>
        <taxon>Metazoa</taxon>
        <taxon>Ecdysozoa</taxon>
        <taxon>Arthropoda</taxon>
        <taxon>Chelicerata</taxon>
        <taxon>Arachnida</taxon>
        <taxon>Pseudoscorpiones</taxon>
        <taxon>Cheliferoidea</taxon>
        <taxon>Chernetidae</taxon>
        <taxon>Cordylochernes</taxon>
    </lineage>
</organism>
<accession>A0ABY6KZ89</accession>
<protein>
    <submittedName>
        <fullName evidence="1">Uncharacterized protein</fullName>
    </submittedName>
</protein>